<evidence type="ECO:0000313" key="2">
    <source>
        <dbReference type="EMBL" id="MPM69595.1"/>
    </source>
</evidence>
<gene>
    <name evidence="2" type="ORF">SDC9_116543</name>
</gene>
<dbReference type="SMART" id="SM00849">
    <property type="entry name" value="Lactamase_B"/>
    <property type="match status" value="1"/>
</dbReference>
<dbReference type="Pfam" id="PF00753">
    <property type="entry name" value="Lactamase_B"/>
    <property type="match status" value="1"/>
</dbReference>
<accession>A0A645BWG6</accession>
<dbReference type="AlphaFoldDB" id="A0A645BWG6"/>
<evidence type="ECO:0000259" key="1">
    <source>
        <dbReference type="SMART" id="SM00849"/>
    </source>
</evidence>
<dbReference type="InterPro" id="IPR052926">
    <property type="entry name" value="Metallo-beta-lactamase_dom"/>
</dbReference>
<organism evidence="2">
    <name type="scientific">bioreactor metagenome</name>
    <dbReference type="NCBI Taxonomy" id="1076179"/>
    <lineage>
        <taxon>unclassified sequences</taxon>
        <taxon>metagenomes</taxon>
        <taxon>ecological metagenomes</taxon>
    </lineage>
</organism>
<dbReference type="Gene3D" id="3.60.15.10">
    <property type="entry name" value="Ribonuclease Z/Hydroxyacylglutathione hydrolase-like"/>
    <property type="match status" value="1"/>
</dbReference>
<protein>
    <recommendedName>
        <fullName evidence="1">Metallo-beta-lactamase domain-containing protein</fullName>
    </recommendedName>
</protein>
<dbReference type="EMBL" id="VSSQ01022969">
    <property type="protein sequence ID" value="MPM69595.1"/>
    <property type="molecule type" value="Genomic_DNA"/>
</dbReference>
<comment type="caution">
    <text evidence="2">The sequence shown here is derived from an EMBL/GenBank/DDBJ whole genome shotgun (WGS) entry which is preliminary data.</text>
</comment>
<dbReference type="GO" id="GO:0016740">
    <property type="term" value="F:transferase activity"/>
    <property type="evidence" value="ECO:0007669"/>
    <property type="project" value="TreeGrafter"/>
</dbReference>
<dbReference type="CDD" id="cd07713">
    <property type="entry name" value="DHPS-like_MBL-fold"/>
    <property type="match status" value="1"/>
</dbReference>
<dbReference type="InterPro" id="IPR041712">
    <property type="entry name" value="DHPS-like_MBL-fold"/>
</dbReference>
<proteinExistence type="predicted"/>
<dbReference type="InterPro" id="IPR001279">
    <property type="entry name" value="Metallo-B-lactamas"/>
</dbReference>
<feature type="domain" description="Metallo-beta-lactamase" evidence="1">
    <location>
        <begin position="20"/>
        <end position="186"/>
    </location>
</feature>
<dbReference type="SUPFAM" id="SSF56281">
    <property type="entry name" value="Metallo-hydrolase/oxidoreductase"/>
    <property type="match status" value="1"/>
</dbReference>
<name>A0A645BWG6_9ZZZZ</name>
<dbReference type="PANTHER" id="PTHR13754">
    <property type="entry name" value="METALLO-BETA-LACTAMASE SUPERFAMILY PROTEIN"/>
    <property type="match status" value="1"/>
</dbReference>
<reference evidence="2" key="1">
    <citation type="submission" date="2019-08" db="EMBL/GenBank/DDBJ databases">
        <authorList>
            <person name="Kucharzyk K."/>
            <person name="Murdoch R.W."/>
            <person name="Higgins S."/>
            <person name="Loffler F."/>
        </authorList>
    </citation>
    <scope>NUCLEOTIDE SEQUENCE</scope>
</reference>
<dbReference type="PANTHER" id="PTHR13754:SF13">
    <property type="entry name" value="METALLO-BETA-LACTAMASE SUPERFAMILY PROTEIN (AFU_ORTHOLOGUE AFUA_3G07630)"/>
    <property type="match status" value="1"/>
</dbReference>
<sequence length="274" mass="29896">MRITVLVENTSYSPELRAEHGLSLFVETEQTKLLFDMGRTDLFLQNAERLGVKIDEVDLAVVSHGHHDHGGGLGAFLAENKKANVYVHTRAFERHLSLKQGGVLGEIGLNPLLRSSDRIIFVGERAEIAPGMTLFSGVNERTLFSRCNDTLYMVKDDAIVADNFQHEQNLILAENGKLMLFAGCAHCGIVNILRRAEEIAGRRMDAVFGGFHLQSPSLKKSEPPERIRAVGEALASSGSAFYTGHCTGEEAFGQLKAILGDQLTAISTGAGYEI</sequence>
<dbReference type="InterPro" id="IPR036866">
    <property type="entry name" value="RibonucZ/Hydroxyglut_hydro"/>
</dbReference>